<protein>
    <recommendedName>
        <fullName evidence="11">RDD family protein</fullName>
    </recommendedName>
</protein>
<dbReference type="PATRIC" id="fig|66712.6.peg.738"/>
<feature type="compositionally biased region" description="Basic and acidic residues" evidence="6">
    <location>
        <begin position="39"/>
        <end position="50"/>
    </location>
</feature>
<keyword evidence="3 7" id="KW-0812">Transmembrane</keyword>
<evidence type="ECO:0000259" key="9">
    <source>
        <dbReference type="Pfam" id="PF10708"/>
    </source>
</evidence>
<dbReference type="Pfam" id="PF06271">
    <property type="entry name" value="RDD"/>
    <property type="match status" value="1"/>
</dbReference>
<keyword evidence="2" id="KW-1003">Cell membrane</keyword>
<feature type="domain" description="DUF2510" evidence="9">
    <location>
        <begin position="24"/>
        <end position="53"/>
    </location>
</feature>
<evidence type="ECO:0000259" key="8">
    <source>
        <dbReference type="Pfam" id="PF06271"/>
    </source>
</evidence>
<feature type="compositionally biased region" description="Low complexity" evidence="6">
    <location>
        <begin position="85"/>
        <end position="112"/>
    </location>
</feature>
<feature type="domain" description="DUF2510" evidence="9">
    <location>
        <begin position="54"/>
        <end position="87"/>
    </location>
</feature>
<dbReference type="PANTHER" id="PTHR36115">
    <property type="entry name" value="PROLINE-RICH ANTIGEN HOMOLOG-RELATED"/>
    <property type="match status" value="1"/>
</dbReference>
<dbReference type="Pfam" id="PF10708">
    <property type="entry name" value="DUF2510"/>
    <property type="match status" value="2"/>
</dbReference>
<proteinExistence type="predicted"/>
<evidence type="ECO:0000256" key="2">
    <source>
        <dbReference type="ARBA" id="ARBA00022475"/>
    </source>
</evidence>
<evidence type="ECO:0000313" key="10">
    <source>
        <dbReference type="EMBL" id="CEP27040.1"/>
    </source>
</evidence>
<accession>A0A068VS11</accession>
<feature type="compositionally biased region" description="Polar residues" evidence="6">
    <location>
        <begin position="1"/>
        <end position="18"/>
    </location>
</feature>
<comment type="subcellular location">
    <subcellularLocation>
        <location evidence="1">Cell membrane</location>
        <topology evidence="1">Multi-pass membrane protein</topology>
    </subcellularLocation>
</comment>
<dbReference type="AlphaFoldDB" id="A0A068VS11"/>
<dbReference type="InterPro" id="IPR010432">
    <property type="entry name" value="RDD"/>
</dbReference>
<feature type="transmembrane region" description="Helical" evidence="7">
    <location>
        <begin position="187"/>
        <end position="208"/>
    </location>
</feature>
<dbReference type="GO" id="GO:0005886">
    <property type="term" value="C:plasma membrane"/>
    <property type="evidence" value="ECO:0007669"/>
    <property type="project" value="UniProtKB-SubCell"/>
</dbReference>
<feature type="compositionally biased region" description="Low complexity" evidence="6">
    <location>
        <begin position="119"/>
        <end position="154"/>
    </location>
</feature>
<feature type="transmembrane region" description="Helical" evidence="7">
    <location>
        <begin position="243"/>
        <end position="261"/>
    </location>
</feature>
<dbReference type="EMBL" id="LM676427">
    <property type="protein sequence ID" value="CEP27040.1"/>
    <property type="molecule type" value="Genomic_DNA"/>
</dbReference>
<dbReference type="InterPro" id="IPR051791">
    <property type="entry name" value="Pra-immunoreactive"/>
</dbReference>
<evidence type="ECO:0000256" key="6">
    <source>
        <dbReference type="SAM" id="MobiDB-lite"/>
    </source>
</evidence>
<gene>
    <name evidence="10" type="ORF">PFCIRM138_11550</name>
</gene>
<keyword evidence="5 7" id="KW-0472">Membrane</keyword>
<dbReference type="InterPro" id="IPR018929">
    <property type="entry name" value="DUF2510"/>
</dbReference>
<evidence type="ECO:0000256" key="3">
    <source>
        <dbReference type="ARBA" id="ARBA00022692"/>
    </source>
</evidence>
<evidence type="ECO:0008006" key="11">
    <source>
        <dbReference type="Google" id="ProtNLM"/>
    </source>
</evidence>
<name>A0A068VS11_PROFF</name>
<dbReference type="PANTHER" id="PTHR36115:SF9">
    <property type="entry name" value="LMO1584 PROTEIN"/>
    <property type="match status" value="1"/>
</dbReference>
<feature type="domain" description="RDD" evidence="8">
    <location>
        <begin position="180"/>
        <end position="341"/>
    </location>
</feature>
<evidence type="ECO:0000256" key="5">
    <source>
        <dbReference type="ARBA" id="ARBA00023136"/>
    </source>
</evidence>
<evidence type="ECO:0000256" key="4">
    <source>
        <dbReference type="ARBA" id="ARBA00022989"/>
    </source>
</evidence>
<organism evidence="10">
    <name type="scientific">Propionibacterium freudenreichii subsp. freudenreichii</name>
    <dbReference type="NCBI Taxonomy" id="66712"/>
    <lineage>
        <taxon>Bacteria</taxon>
        <taxon>Bacillati</taxon>
        <taxon>Actinomycetota</taxon>
        <taxon>Actinomycetes</taxon>
        <taxon>Propionibacteriales</taxon>
        <taxon>Propionibacteriaceae</taxon>
        <taxon>Propionibacterium</taxon>
    </lineage>
</organism>
<dbReference type="RefSeq" id="WP_013160662.1">
    <property type="nucleotide sequence ID" value="NZ_CP010341.1"/>
</dbReference>
<dbReference type="KEGG" id="pfre:RM25_0713"/>
<feature type="transmembrane region" description="Helical" evidence="7">
    <location>
        <begin position="305"/>
        <end position="329"/>
    </location>
</feature>
<evidence type="ECO:0000256" key="1">
    <source>
        <dbReference type="ARBA" id="ARBA00004651"/>
    </source>
</evidence>
<evidence type="ECO:0000256" key="7">
    <source>
        <dbReference type="SAM" id="Phobius"/>
    </source>
</evidence>
<keyword evidence="4 7" id="KW-1133">Transmembrane helix</keyword>
<feature type="region of interest" description="Disordered" evidence="6">
    <location>
        <begin position="1"/>
        <end position="154"/>
    </location>
</feature>
<reference evidence="10" key="1">
    <citation type="submission" date="2014-08" db="EMBL/GenBank/DDBJ databases">
        <authorList>
            <person name="Falentin Helene"/>
        </authorList>
    </citation>
    <scope>NUCLEOTIDE SEQUENCE</scope>
</reference>
<sequence>MSDSTFQPDNQPGQSGSGPTLPPAGWYPDPADSGSQRYWDGKDWTNESRRLQPAGWYADPAGSQLERYWDGNAWTEQTRPPAPAAPQAGPAARAAANPAAPGTQQAPTYGQQAPGGYGQPAAPYGQATGPQGQPVGAQGQPGTNPYGPQGYPAAGAPPYYRSQGGFTPYGVPQTADGVRLAGWWARFGSLIVDGIVLNIINSIVLWLLSSTISGGMERWWNDIMSAAASGNTSAVPLPTDPQYGHSFVILLTVSVVISFAYSVLLQKFFAATLGQMLFGLRVVPVDHGTGPYRLSWSTALIRNGVYALIQAASYVVGFLIVVNGLWPLFQRRRQTWHDMVARTQVVSIRP</sequence>